<accession>A0A560JMG2</accession>
<dbReference type="EMBL" id="VITW01000006">
    <property type="protein sequence ID" value="TWB72362.1"/>
    <property type="molecule type" value="Genomic_DNA"/>
</dbReference>
<keyword evidence="2" id="KW-1185">Reference proteome</keyword>
<sequence length="86" mass="9489">MVADREQVSTPEFVEHLTKASGKRSRLFAMRPALLGALLKMIGWQNTRDSLIGSLELNISRALATGWQQPPVSLDKELQLALSAQT</sequence>
<protein>
    <submittedName>
        <fullName evidence="1">Uncharacterized protein</fullName>
    </submittedName>
</protein>
<dbReference type="RefSeq" id="WP_245327108.1">
    <property type="nucleotide sequence ID" value="NZ_LWIG01000062.1"/>
</dbReference>
<proteinExistence type="predicted"/>
<gene>
    <name evidence="1" type="ORF">FBZ95_10677</name>
</gene>
<evidence type="ECO:0000313" key="2">
    <source>
        <dbReference type="Proteomes" id="UP000315914"/>
    </source>
</evidence>
<dbReference type="STRING" id="1399419.A5906_14675"/>
<organism evidence="1 2">
    <name type="scientific">Bradyrhizobium sacchari</name>
    <dbReference type="NCBI Taxonomy" id="1399419"/>
    <lineage>
        <taxon>Bacteria</taxon>
        <taxon>Pseudomonadati</taxon>
        <taxon>Pseudomonadota</taxon>
        <taxon>Alphaproteobacteria</taxon>
        <taxon>Hyphomicrobiales</taxon>
        <taxon>Nitrobacteraceae</taxon>
        <taxon>Bradyrhizobium</taxon>
    </lineage>
</organism>
<dbReference type="Proteomes" id="UP000315914">
    <property type="component" value="Unassembled WGS sequence"/>
</dbReference>
<evidence type="ECO:0000313" key="1">
    <source>
        <dbReference type="EMBL" id="TWB72362.1"/>
    </source>
</evidence>
<comment type="caution">
    <text evidence="1">The sequence shown here is derived from an EMBL/GenBank/DDBJ whole genome shotgun (WGS) entry which is preliminary data.</text>
</comment>
<reference evidence="1 2" key="1">
    <citation type="submission" date="2019-06" db="EMBL/GenBank/DDBJ databases">
        <title>Genomic Encyclopedia of Type Strains, Phase IV (KMG-V): Genome sequencing to study the core and pangenomes of soil and plant-associated prokaryotes.</title>
        <authorList>
            <person name="Whitman W."/>
        </authorList>
    </citation>
    <scope>NUCLEOTIDE SEQUENCE [LARGE SCALE GENOMIC DNA]</scope>
    <source>
        <strain evidence="1 2">BR 10556</strain>
    </source>
</reference>
<dbReference type="AlphaFoldDB" id="A0A560JMG2"/>
<name>A0A560JMG2_9BRAD</name>